<evidence type="ECO:0000313" key="3">
    <source>
        <dbReference type="EMBL" id="SMG13629.1"/>
    </source>
</evidence>
<feature type="transmembrane region" description="Helical" evidence="1">
    <location>
        <begin position="56"/>
        <end position="79"/>
    </location>
</feature>
<dbReference type="Proteomes" id="UP000193804">
    <property type="component" value="Unassembled WGS sequence"/>
</dbReference>
<dbReference type="EMBL" id="FXAW01000001">
    <property type="protein sequence ID" value="SMG13629.1"/>
    <property type="molecule type" value="Genomic_DNA"/>
</dbReference>
<gene>
    <name evidence="3" type="ORF">SAMN05661096_00608</name>
</gene>
<keyword evidence="1" id="KW-0812">Transmembrane</keyword>
<keyword evidence="1" id="KW-0472">Membrane</keyword>
<evidence type="ECO:0000313" key="4">
    <source>
        <dbReference type="Proteomes" id="UP000193804"/>
    </source>
</evidence>
<evidence type="ECO:0000259" key="2">
    <source>
        <dbReference type="Pfam" id="PF20584"/>
    </source>
</evidence>
<feature type="domain" description="DUF6787" evidence="2">
    <location>
        <begin position="22"/>
        <end position="97"/>
    </location>
</feature>
<protein>
    <recommendedName>
        <fullName evidence="2">DUF6787 domain-containing protein</fullName>
    </recommendedName>
</protein>
<proteinExistence type="predicted"/>
<keyword evidence="4" id="KW-1185">Reference proteome</keyword>
<dbReference type="RefSeq" id="WP_085515603.1">
    <property type="nucleotide sequence ID" value="NZ_FXAW01000001.1"/>
</dbReference>
<evidence type="ECO:0000256" key="1">
    <source>
        <dbReference type="SAM" id="Phobius"/>
    </source>
</evidence>
<dbReference type="OrthoDB" id="1151370at2"/>
<dbReference type="InterPro" id="IPR046714">
    <property type="entry name" value="DUF6787"/>
</dbReference>
<dbReference type="Pfam" id="PF20584">
    <property type="entry name" value="DUF6787"/>
    <property type="match status" value="1"/>
</dbReference>
<name>A0A1X7IGH8_9BACT</name>
<dbReference type="AlphaFoldDB" id="A0A1X7IGH8"/>
<keyword evidence="1" id="KW-1133">Transmembrane helix</keyword>
<reference evidence="4" key="1">
    <citation type="submission" date="2017-04" db="EMBL/GenBank/DDBJ databases">
        <authorList>
            <person name="Varghese N."/>
            <person name="Submissions S."/>
        </authorList>
    </citation>
    <scope>NUCLEOTIDE SEQUENCE [LARGE SCALE GENOMIC DNA]</scope>
    <source>
        <strain evidence="4">DSM 4125</strain>
    </source>
</reference>
<dbReference type="STRING" id="1028.SAMN05661096_00608"/>
<organism evidence="3 4">
    <name type="scientific">Marivirga sericea</name>
    <dbReference type="NCBI Taxonomy" id="1028"/>
    <lineage>
        <taxon>Bacteria</taxon>
        <taxon>Pseudomonadati</taxon>
        <taxon>Bacteroidota</taxon>
        <taxon>Cytophagia</taxon>
        <taxon>Cytophagales</taxon>
        <taxon>Marivirgaceae</taxon>
        <taxon>Marivirga</taxon>
    </lineage>
</organism>
<accession>A0A1X7IGH8</accession>
<feature type="transmembrane region" description="Helical" evidence="1">
    <location>
        <begin position="16"/>
        <end position="36"/>
    </location>
</feature>
<sequence length="101" mass="11868">MSILYYLQRKWKLENLMQVFAILCVFTLTGTTVLLLRPLFFDLIGIGSDTKTYVKVASYIVLILPMYQLLLLGYGWVFGQYKFFLSKIKRVTQRASIIFRK</sequence>